<evidence type="ECO:0000256" key="5">
    <source>
        <dbReference type="ARBA" id="ARBA00047942"/>
    </source>
</evidence>
<reference evidence="7 8" key="1">
    <citation type="submission" date="2014-07" db="EMBL/GenBank/DDBJ databases">
        <authorList>
            <person name="McCorrison J."/>
            <person name="Sanka R."/>
            <person name="Torralba M."/>
            <person name="Gillis M."/>
            <person name="Haft D.H."/>
            <person name="Methe B."/>
            <person name="Sutton G."/>
            <person name="Nelson K.E."/>
        </authorList>
    </citation>
    <scope>NUCLEOTIDE SEQUENCE [LARGE SCALE GENOMIC DNA]</scope>
    <source>
        <strain evidence="7 8">DNF00058</strain>
    </source>
</reference>
<evidence type="ECO:0000256" key="2">
    <source>
        <dbReference type="ARBA" id="ARBA00022603"/>
    </source>
</evidence>
<evidence type="ECO:0000313" key="8">
    <source>
        <dbReference type="Proteomes" id="UP000029614"/>
    </source>
</evidence>
<keyword evidence="2" id="KW-0489">Methyltransferase</keyword>
<dbReference type="InterPro" id="IPR011639">
    <property type="entry name" value="MethylTrfase_TaqI-like_dom"/>
</dbReference>
<dbReference type="OrthoDB" id="32195at2"/>
<sequence>MDTALTYQAYYTKSNPILNYMTGMLHFKPHDLILEPCGGDGVFIDKILENTQNVQISVFELNSSTVAGLKSKYSMKSCVSIKETDTLLDKAILECSQRYDKIIGNPPYGARSDEHKKALLNKLYPDLYTKESYTLFLYACTRCLKENGELCFIVPNTFLSLHRHLSIRKFLLTNTKIKELALFPSSFFPGVNFGYANLCIITLEKSSDVSQNLNNEIVVRTNFKTVEELEQRDCGVMKIVSQKSVLESVGSAFMLNSTKQIAELVNDRDIKRIGDIASCVTGFYSGYDKKYLHPINKEVKNAKKYGCADKERIRMTSLSQKEKENGISEPCCLVPIVKGGNVEYVKPNHWFMDWSTLAITEYRQSKKCRFQNSDFYFKNGIGIPMIRSSRLTAALIDGRLFDQSIVGVFPKDETWVYYLLGFFNSSVCTELINAINPSTNNSANYIKKIPFVTPVEDVKIKVDALVKKIVTVLKSGESDISAYRIELDKIFANLYSNNVGTDKKAKSTKSTPRQLNFLDSQSNL</sequence>
<dbReference type="PRINTS" id="PR00507">
    <property type="entry name" value="N12N6MTFRASE"/>
</dbReference>
<evidence type="ECO:0000259" key="6">
    <source>
        <dbReference type="Pfam" id="PF07669"/>
    </source>
</evidence>
<feature type="domain" description="Type II methyltransferase M.TaqI-like" evidence="6">
    <location>
        <begin position="94"/>
        <end position="184"/>
    </location>
</feature>
<keyword evidence="3" id="KW-0808">Transferase</keyword>
<dbReference type="GO" id="GO:0032259">
    <property type="term" value="P:methylation"/>
    <property type="evidence" value="ECO:0007669"/>
    <property type="project" value="UniProtKB-KW"/>
</dbReference>
<dbReference type="PANTHER" id="PTHR33841:SF1">
    <property type="entry name" value="DNA METHYLTRANSFERASE A"/>
    <property type="match status" value="1"/>
</dbReference>
<dbReference type="InterPro" id="IPR050953">
    <property type="entry name" value="N4_N6_ade-DNA_methylase"/>
</dbReference>
<dbReference type="Pfam" id="PF07669">
    <property type="entry name" value="Eco57I"/>
    <property type="match status" value="1"/>
</dbReference>
<dbReference type="EMBL" id="JRNU01000122">
    <property type="protein sequence ID" value="KGF49442.1"/>
    <property type="molecule type" value="Genomic_DNA"/>
</dbReference>
<dbReference type="GO" id="GO:0003676">
    <property type="term" value="F:nucleic acid binding"/>
    <property type="evidence" value="ECO:0007669"/>
    <property type="project" value="InterPro"/>
</dbReference>
<dbReference type="PROSITE" id="PS00092">
    <property type="entry name" value="N6_MTASE"/>
    <property type="match status" value="1"/>
</dbReference>
<proteinExistence type="predicted"/>
<dbReference type="SUPFAM" id="SSF53335">
    <property type="entry name" value="S-adenosyl-L-methionine-dependent methyltransferases"/>
    <property type="match status" value="1"/>
</dbReference>
<keyword evidence="8" id="KW-1185">Reference proteome</keyword>
<protein>
    <recommendedName>
        <fullName evidence="1">site-specific DNA-methyltransferase (adenine-specific)</fullName>
        <ecNumber evidence="1">2.1.1.72</ecNumber>
    </recommendedName>
</protein>
<dbReference type="GO" id="GO:0006304">
    <property type="term" value="P:DNA modification"/>
    <property type="evidence" value="ECO:0007669"/>
    <property type="project" value="InterPro"/>
</dbReference>
<comment type="caution">
    <text evidence="7">The sequence shown here is derived from an EMBL/GenBank/DDBJ whole genome shotgun (WGS) entry which is preliminary data.</text>
</comment>
<evidence type="ECO:0000256" key="3">
    <source>
        <dbReference type="ARBA" id="ARBA00022679"/>
    </source>
</evidence>
<dbReference type="AlphaFoldDB" id="A0A096C3A0"/>
<dbReference type="InterPro" id="IPR029063">
    <property type="entry name" value="SAM-dependent_MTases_sf"/>
</dbReference>
<dbReference type="PANTHER" id="PTHR33841">
    <property type="entry name" value="DNA METHYLTRANSFERASE YEEA-RELATED"/>
    <property type="match status" value="1"/>
</dbReference>
<evidence type="ECO:0000313" key="7">
    <source>
        <dbReference type="EMBL" id="KGF49442.1"/>
    </source>
</evidence>
<dbReference type="Gene3D" id="3.40.50.150">
    <property type="entry name" value="Vaccinia Virus protein VP39"/>
    <property type="match status" value="1"/>
</dbReference>
<comment type="catalytic activity">
    <reaction evidence="5">
        <text>a 2'-deoxyadenosine in DNA + S-adenosyl-L-methionine = an N(6)-methyl-2'-deoxyadenosine in DNA + S-adenosyl-L-homocysteine + H(+)</text>
        <dbReference type="Rhea" id="RHEA:15197"/>
        <dbReference type="Rhea" id="RHEA-COMP:12418"/>
        <dbReference type="Rhea" id="RHEA-COMP:12419"/>
        <dbReference type="ChEBI" id="CHEBI:15378"/>
        <dbReference type="ChEBI" id="CHEBI:57856"/>
        <dbReference type="ChEBI" id="CHEBI:59789"/>
        <dbReference type="ChEBI" id="CHEBI:90615"/>
        <dbReference type="ChEBI" id="CHEBI:90616"/>
        <dbReference type="EC" id="2.1.1.72"/>
    </reaction>
</comment>
<gene>
    <name evidence="7" type="ORF">HMPREF9302_10855</name>
</gene>
<keyword evidence="4" id="KW-0949">S-adenosyl-L-methionine</keyword>
<dbReference type="EC" id="2.1.1.72" evidence="1"/>
<evidence type="ECO:0000256" key="1">
    <source>
        <dbReference type="ARBA" id="ARBA00011900"/>
    </source>
</evidence>
<dbReference type="RefSeq" id="WP_019036842.1">
    <property type="nucleotide sequence ID" value="NZ_JRNU01000122.1"/>
</dbReference>
<accession>A0A096C3A0</accession>
<dbReference type="Proteomes" id="UP000029614">
    <property type="component" value="Unassembled WGS sequence"/>
</dbReference>
<evidence type="ECO:0000256" key="4">
    <source>
        <dbReference type="ARBA" id="ARBA00022691"/>
    </source>
</evidence>
<dbReference type="InterPro" id="IPR002052">
    <property type="entry name" value="DNA_methylase_N6_adenine_CS"/>
</dbReference>
<dbReference type="GO" id="GO:0009007">
    <property type="term" value="F:site-specific DNA-methyltransferase (adenine-specific) activity"/>
    <property type="evidence" value="ECO:0007669"/>
    <property type="project" value="UniProtKB-EC"/>
</dbReference>
<organism evidence="7 8">
    <name type="scientific">Prevotella amnii DNF00058</name>
    <dbReference type="NCBI Taxonomy" id="1401066"/>
    <lineage>
        <taxon>Bacteria</taxon>
        <taxon>Pseudomonadati</taxon>
        <taxon>Bacteroidota</taxon>
        <taxon>Bacteroidia</taxon>
        <taxon>Bacteroidales</taxon>
        <taxon>Prevotellaceae</taxon>
        <taxon>Prevotella</taxon>
    </lineage>
</organism>
<name>A0A096C3A0_9BACT</name>